<dbReference type="HOGENOM" id="CLU_024806_0_0_1"/>
<dbReference type="OrthoDB" id="2340858at2759"/>
<organism evidence="1 2">
    <name type="scientific">Laccaria amethystina LaAM-08-1</name>
    <dbReference type="NCBI Taxonomy" id="1095629"/>
    <lineage>
        <taxon>Eukaryota</taxon>
        <taxon>Fungi</taxon>
        <taxon>Dikarya</taxon>
        <taxon>Basidiomycota</taxon>
        <taxon>Agaricomycotina</taxon>
        <taxon>Agaricomycetes</taxon>
        <taxon>Agaricomycetidae</taxon>
        <taxon>Agaricales</taxon>
        <taxon>Agaricineae</taxon>
        <taxon>Hydnangiaceae</taxon>
        <taxon>Laccaria</taxon>
    </lineage>
</organism>
<name>A0A0C9XAP6_9AGAR</name>
<dbReference type="PANTHER" id="PTHR33129">
    <property type="entry name" value="PROTEIN KINASE DOMAIN-CONTAINING PROTEIN-RELATED"/>
    <property type="match status" value="1"/>
</dbReference>
<dbReference type="AlphaFoldDB" id="A0A0C9XAP6"/>
<dbReference type="Proteomes" id="UP000054477">
    <property type="component" value="Unassembled WGS sequence"/>
</dbReference>
<protein>
    <recommendedName>
        <fullName evidence="3">Crinkler (CRN) family protein</fullName>
    </recommendedName>
</protein>
<sequence>MSSPQVSESTFASIVEIPSYMQSWPILNERKPLAQLHAKFWGKNMADEEQQWINAQQASPATGSEFVLRDQEGEERMDAVVNEKIVVDDTAVVDENMDEATTMDPDDDLISGCYMLDIGIKGLKFSKLWIRAEYIRVFNSVNAYYDEPMLTPGAPCVVVTGQPGIGKSVWVYYALRRCLAERKPVVWYFKTLCYLFVEEGVYEMPADFQTAELKPFIWTLVDSDEAPGVPPYLVPHSTPLFVIFCTALAPPHAVTGGRVYTRRASIYPLGHINESRTNEIFDQLGPTPRLCIDYQLDSKAMSRYEWDLCTAISKVTSNKLEWLLSTAASGDLGIDALDKVALLSRESLDDVYSQGVVIPITPYIQSRLSNRFRNLGRKEHLRLYKAFARVREGRRMAGVFFEALAQTALQEGITLGLVPMIKLDEARKGAPRWYSRHVFLTNSQLEERRKVALTCQLKINIKPIRTEGFPDNKHLSLARNVMYVPEAENKVALNSFIWLNEGLFIFQFTITETHEGLFDFFKEYLVPESPSPSSWKILFIIEPKQRLIYLQPRNVTLRELGMYSAVVDVEGLSVA</sequence>
<evidence type="ECO:0000313" key="2">
    <source>
        <dbReference type="Proteomes" id="UP000054477"/>
    </source>
</evidence>
<evidence type="ECO:0008006" key="3">
    <source>
        <dbReference type="Google" id="ProtNLM"/>
    </source>
</evidence>
<evidence type="ECO:0000313" key="1">
    <source>
        <dbReference type="EMBL" id="KIJ94801.1"/>
    </source>
</evidence>
<gene>
    <name evidence="1" type="ORF">K443DRAFT_11836</name>
</gene>
<reference evidence="2" key="2">
    <citation type="submission" date="2015-01" db="EMBL/GenBank/DDBJ databases">
        <title>Evolutionary Origins and Diversification of the Mycorrhizal Mutualists.</title>
        <authorList>
            <consortium name="DOE Joint Genome Institute"/>
            <consortium name="Mycorrhizal Genomics Consortium"/>
            <person name="Kohler A."/>
            <person name="Kuo A."/>
            <person name="Nagy L.G."/>
            <person name="Floudas D."/>
            <person name="Copeland A."/>
            <person name="Barry K.W."/>
            <person name="Cichocki N."/>
            <person name="Veneault-Fourrey C."/>
            <person name="LaButti K."/>
            <person name="Lindquist E.A."/>
            <person name="Lipzen A."/>
            <person name="Lundell T."/>
            <person name="Morin E."/>
            <person name="Murat C."/>
            <person name="Riley R."/>
            <person name="Ohm R."/>
            <person name="Sun H."/>
            <person name="Tunlid A."/>
            <person name="Henrissat B."/>
            <person name="Grigoriev I.V."/>
            <person name="Hibbett D.S."/>
            <person name="Martin F."/>
        </authorList>
    </citation>
    <scope>NUCLEOTIDE SEQUENCE [LARGE SCALE GENOMIC DNA]</scope>
    <source>
        <strain evidence="2">LaAM-08-1</strain>
    </source>
</reference>
<accession>A0A0C9XAP6</accession>
<dbReference type="EMBL" id="KN838778">
    <property type="protein sequence ID" value="KIJ94801.1"/>
    <property type="molecule type" value="Genomic_DNA"/>
</dbReference>
<reference evidence="1 2" key="1">
    <citation type="submission" date="2014-04" db="EMBL/GenBank/DDBJ databases">
        <authorList>
            <consortium name="DOE Joint Genome Institute"/>
            <person name="Kuo A."/>
            <person name="Kohler A."/>
            <person name="Nagy L.G."/>
            <person name="Floudas D."/>
            <person name="Copeland A."/>
            <person name="Barry K.W."/>
            <person name="Cichocki N."/>
            <person name="Veneault-Fourrey C."/>
            <person name="LaButti K."/>
            <person name="Lindquist E.A."/>
            <person name="Lipzen A."/>
            <person name="Lundell T."/>
            <person name="Morin E."/>
            <person name="Murat C."/>
            <person name="Sun H."/>
            <person name="Tunlid A."/>
            <person name="Henrissat B."/>
            <person name="Grigoriev I.V."/>
            <person name="Hibbett D.S."/>
            <person name="Martin F."/>
            <person name="Nordberg H.P."/>
            <person name="Cantor M.N."/>
            <person name="Hua S.X."/>
        </authorList>
    </citation>
    <scope>NUCLEOTIDE SEQUENCE [LARGE SCALE GENOMIC DNA]</scope>
    <source>
        <strain evidence="1 2">LaAM-08-1</strain>
    </source>
</reference>
<proteinExistence type="predicted"/>
<dbReference type="PANTHER" id="PTHR33129:SF1">
    <property type="entry name" value="ATP-BINDING PROTEIN"/>
    <property type="match status" value="1"/>
</dbReference>
<dbReference type="InterPro" id="IPR052980">
    <property type="entry name" value="Crinkler_effector"/>
</dbReference>
<keyword evidence="2" id="KW-1185">Reference proteome</keyword>